<evidence type="ECO:0000256" key="2">
    <source>
        <dbReference type="ARBA" id="ARBA00022741"/>
    </source>
</evidence>
<dbReference type="SMART" id="SM00327">
    <property type="entry name" value="VWA"/>
    <property type="match status" value="1"/>
</dbReference>
<dbReference type="STRING" id="572546.Arcpr_1070"/>
<feature type="domain" description="VWFA" evidence="5">
    <location>
        <begin position="469"/>
        <end position="635"/>
    </location>
</feature>
<evidence type="ECO:0000256" key="3">
    <source>
        <dbReference type="ARBA" id="ARBA00022840"/>
    </source>
</evidence>
<dbReference type="HOGENOM" id="CLU_016684_5_0_2"/>
<dbReference type="GO" id="GO:0005524">
    <property type="term" value="F:ATP binding"/>
    <property type="evidence" value="ECO:0007669"/>
    <property type="project" value="UniProtKB-KW"/>
</dbReference>
<dbReference type="SUPFAM" id="SSF53300">
    <property type="entry name" value="vWA-like"/>
    <property type="match status" value="1"/>
</dbReference>
<dbReference type="SUPFAM" id="SSF52540">
    <property type="entry name" value="P-loop containing nucleoside triphosphate hydrolases"/>
    <property type="match status" value="1"/>
</dbReference>
<dbReference type="InterPro" id="IPR000523">
    <property type="entry name" value="Mg_chelatse_chII-like_cat_dom"/>
</dbReference>
<dbReference type="SMART" id="SM00382">
    <property type="entry name" value="AAA"/>
    <property type="match status" value="1"/>
</dbReference>
<name>D2RDD5_ARCPA</name>
<dbReference type="Gene3D" id="3.40.50.300">
    <property type="entry name" value="P-loop containing nucleotide triphosphate hydrolases"/>
    <property type="match status" value="1"/>
</dbReference>
<keyword evidence="2" id="KW-0547">Nucleotide-binding</keyword>
<evidence type="ECO:0000259" key="5">
    <source>
        <dbReference type="PROSITE" id="PS50234"/>
    </source>
</evidence>
<dbReference type="RefSeq" id="WP_012940465.1">
    <property type="nucleotide sequence ID" value="NC_013741.1"/>
</dbReference>
<dbReference type="Pfam" id="PF17863">
    <property type="entry name" value="AAA_lid_2"/>
    <property type="match status" value="1"/>
</dbReference>
<dbReference type="GeneID" id="8739747"/>
<organism evidence="6 7">
    <name type="scientific">Archaeoglobus profundus (strain DSM 5631 / JCM 9629 / NBRC 100127 / Av18)</name>
    <dbReference type="NCBI Taxonomy" id="572546"/>
    <lineage>
        <taxon>Archaea</taxon>
        <taxon>Methanobacteriati</taxon>
        <taxon>Methanobacteriota</taxon>
        <taxon>Archaeoglobi</taxon>
        <taxon>Archaeoglobales</taxon>
        <taxon>Archaeoglobaceae</taxon>
        <taxon>Archaeoglobus</taxon>
    </lineage>
</organism>
<dbReference type="AlphaFoldDB" id="D2RDD5"/>
<dbReference type="InterPro" id="IPR041628">
    <property type="entry name" value="ChlI/MoxR_AAA_lid"/>
</dbReference>
<dbReference type="Pfam" id="PF01078">
    <property type="entry name" value="Mg_chelatase"/>
    <property type="match status" value="1"/>
</dbReference>
<dbReference type="PROSITE" id="PS50234">
    <property type="entry name" value="VWFA"/>
    <property type="match status" value="1"/>
</dbReference>
<accession>D2RDD5</accession>
<dbReference type="Gene3D" id="1.10.8.80">
    <property type="entry name" value="Magnesium chelatase subunit I, C-Terminal domain"/>
    <property type="match status" value="1"/>
</dbReference>
<dbReference type="PANTHER" id="PTHR35023:SF1">
    <property type="entry name" value="MG-PROTOPORPHYRIN IX CHELATASE"/>
    <property type="match status" value="1"/>
</dbReference>
<gene>
    <name evidence="6" type="ordered locus">Arcpr_1070</name>
</gene>
<feature type="compositionally biased region" description="Basic and acidic residues" evidence="4">
    <location>
        <begin position="336"/>
        <end position="355"/>
    </location>
</feature>
<keyword evidence="3" id="KW-0067">ATP-binding</keyword>
<proteinExistence type="inferred from homology"/>
<keyword evidence="7" id="KW-1185">Reference proteome</keyword>
<dbReference type="EMBL" id="CP001857">
    <property type="protein sequence ID" value="ADB58129.1"/>
    <property type="molecule type" value="Genomic_DNA"/>
</dbReference>
<dbReference type="Pfam" id="PF13519">
    <property type="entry name" value="VWA_2"/>
    <property type="match status" value="1"/>
</dbReference>
<dbReference type="InterPro" id="IPR002035">
    <property type="entry name" value="VWF_A"/>
</dbReference>
<dbReference type="PANTHER" id="PTHR35023">
    <property type="entry name" value="CHELATASE-RELATED"/>
    <property type="match status" value="1"/>
</dbReference>
<dbReference type="PaxDb" id="572546-Arcpr_1070"/>
<evidence type="ECO:0000256" key="1">
    <source>
        <dbReference type="ARBA" id="ARBA00005799"/>
    </source>
</evidence>
<dbReference type="KEGG" id="apo:Arcpr_1070"/>
<dbReference type="CDD" id="cd00009">
    <property type="entry name" value="AAA"/>
    <property type="match status" value="1"/>
</dbReference>
<feature type="region of interest" description="Disordered" evidence="4">
    <location>
        <begin position="322"/>
        <end position="379"/>
    </location>
</feature>
<dbReference type="eggNOG" id="arCOG00438">
    <property type="taxonomic scope" value="Archaea"/>
</dbReference>
<dbReference type="Gene3D" id="3.40.50.410">
    <property type="entry name" value="von Willebrand factor, type A domain"/>
    <property type="match status" value="1"/>
</dbReference>
<reference evidence="6 7" key="1">
    <citation type="journal article" date="2010" name="Stand. Genomic Sci.">
        <title>Complete genome sequence of Archaeoglobus profundus type strain (AV18).</title>
        <authorList>
            <person name="von Jan M."/>
            <person name="Lapidus A."/>
            <person name="Del Rio T.G."/>
            <person name="Copeland A."/>
            <person name="Tice H."/>
            <person name="Cheng J.F."/>
            <person name="Lucas S."/>
            <person name="Chen F."/>
            <person name="Nolan M."/>
            <person name="Goodwin L."/>
            <person name="Han C."/>
            <person name="Pitluck S."/>
            <person name="Liolios K."/>
            <person name="Ivanova N."/>
            <person name="Mavromatis K."/>
            <person name="Ovchinnikova G."/>
            <person name="Chertkov O."/>
            <person name="Pati A."/>
            <person name="Chen A."/>
            <person name="Palaniappan K."/>
            <person name="Land M."/>
            <person name="Hauser L."/>
            <person name="Chang Y.J."/>
            <person name="Jeffries C.D."/>
            <person name="Saunders E."/>
            <person name="Brettin T."/>
            <person name="Detter J.C."/>
            <person name="Chain P."/>
            <person name="Eichinger K."/>
            <person name="Huber H."/>
            <person name="Spring S."/>
            <person name="Rohde M."/>
            <person name="Goker M."/>
            <person name="Wirth R."/>
            <person name="Woyke T."/>
            <person name="Bristow J."/>
            <person name="Eisen J.A."/>
            <person name="Markowitz V."/>
            <person name="Hugenholtz P."/>
            <person name="Kyrpides N.C."/>
            <person name="Klenk H.P."/>
        </authorList>
    </citation>
    <scope>NUCLEOTIDE SEQUENCE [LARGE SCALE GENOMIC DNA]</scope>
    <source>
        <strain evidence="7">DSM 5631 / JCM 9629 / NBRC 100127 / Av18</strain>
    </source>
</reference>
<dbReference type="InterPro" id="IPR027417">
    <property type="entry name" value="P-loop_NTPase"/>
</dbReference>
<evidence type="ECO:0000256" key="4">
    <source>
        <dbReference type="SAM" id="MobiDB-lite"/>
    </source>
</evidence>
<dbReference type="InterPro" id="IPR052989">
    <property type="entry name" value="Mg-chelatase_DI-like"/>
</dbReference>
<comment type="similarity">
    <text evidence="1">Belongs to the Mg-chelatase subunits D/I family.</text>
</comment>
<protein>
    <submittedName>
        <fullName evidence="6">Magnesium chelatase ChlI subunit</fullName>
    </submittedName>
</protein>
<dbReference type="InterPro" id="IPR003593">
    <property type="entry name" value="AAA+_ATPase"/>
</dbReference>
<sequence>MEAREKRLIFPFSAIVGQENAKLALLCVAVNPLIGGVLLKGDKGTGKSTMVRALANVLPDIEVVADCPFNCNPSNPLEMCDSCYKRYENGEDLPVARRKMRVVDLPLSVTIDRLVGTVDVERFLKEGVKALQPGILAEANRNILYIDEVNLLDDYIADSLLDSAAMGWNVIEREGISFKHPARFILVGSMNPEEGELRPQILDRFGLCVEVSAPMNPEDRIEIVRRVEKFHEDPIGFYRKFENKEKELTEKIVKAKEILPKVEISEDLLKLLAETVIKLGIKTNRAEIATIKTAKAIAALNGRRRVTLDDLEKAMELALPHRLKDKPFQKPQPLKLKQDENDRKEKNKNQNEQGHEHKHSHKHEDKGSGNRGQGGEQNFRSSEVDIPRMENASLKDDLNSYLSSRDSSVTVINFPKGVPVSYVPPKDEIRDVDFYSSIVWAVMSGKTPPIRVDSSDIRVRVRKSKAPTLWVLVLDSSGSMAIQKRISVAKGIAEKLVEKGYVKKSKMALIVAKGNRAEIVVPPTKNYLKVIESIENVPTGGRTPLSSALYNLLLLAKRERMKEKTLKVRAFLITDGKANVPLLGKRIKDEIIELASRLKKCDIELNVYDTRFAGEIGLSFIPILKDVANARVYKV</sequence>
<dbReference type="InterPro" id="IPR036465">
    <property type="entry name" value="vWFA_dom_sf"/>
</dbReference>
<evidence type="ECO:0000313" key="7">
    <source>
        <dbReference type="Proteomes" id="UP000001901"/>
    </source>
</evidence>
<dbReference type="OrthoDB" id="25914at2157"/>
<dbReference type="Proteomes" id="UP000001901">
    <property type="component" value="Chromosome"/>
</dbReference>
<evidence type="ECO:0000313" key="6">
    <source>
        <dbReference type="EMBL" id="ADB58129.1"/>
    </source>
</evidence>